<reference evidence="1 2" key="1">
    <citation type="journal article" date="2008" name="Virology">
        <title>Characterization of Pseudomonas chlororaphis myovirus 201varphi2-1 via genomic sequencing, mass spectrometry, and electron microscopy.</title>
        <authorList>
            <person name="Thomas J.A."/>
            <person name="Rolando M.R."/>
            <person name="Carroll C.A."/>
            <person name="Shen P.S."/>
            <person name="Belnap D.M."/>
            <person name="Weintraub S.T."/>
            <person name="Serwer P."/>
            <person name="Hardies S.C."/>
        </authorList>
    </citation>
    <scope>NUCLEOTIDE SEQUENCE</scope>
</reference>
<evidence type="ECO:0000313" key="1">
    <source>
        <dbReference type="EMBL" id="ABY62998.1"/>
    </source>
</evidence>
<dbReference type="Proteomes" id="UP000002421">
    <property type="component" value="Segment"/>
</dbReference>
<dbReference type="RefSeq" id="YP_001956892.1">
    <property type="nucleotide sequence ID" value="NC_010821.1"/>
</dbReference>
<proteinExistence type="predicted"/>
<sequence length="58" mass="6281">MAHARAVLIHFECDDGSVTHSTMSGSQLSSVVADSEDEAEALMEEKLKELGAHSFEFV</sequence>
<organism evidence="1 2">
    <name type="scientific">Pseudomonas phage 201phi2-1</name>
    <name type="common">Pseudomonas chlororaphis phage 201phi2-1</name>
    <dbReference type="NCBI Taxonomy" id="198110"/>
    <lineage>
        <taxon>Viruses</taxon>
        <taxon>Duplodnaviria</taxon>
        <taxon>Heunggongvirae</taxon>
        <taxon>Uroviricota</taxon>
        <taxon>Caudoviricetes</taxon>
        <taxon>Chimalliviridae</taxon>
        <taxon>Serwervirus</taxon>
        <taxon>Serwervirus 201phi21</taxon>
    </lineage>
</organism>
<dbReference type="EMBL" id="EU197055">
    <property type="protein sequence ID" value="ABY62998.1"/>
    <property type="molecule type" value="Genomic_DNA"/>
</dbReference>
<gene>
    <name evidence="1" type="ORF">201phi2-1p168</name>
</gene>
<evidence type="ECO:0000313" key="2">
    <source>
        <dbReference type="Proteomes" id="UP000002421"/>
    </source>
</evidence>
<organismHost>
    <name type="scientific">Pseudomonas chlororaphis</name>
    <dbReference type="NCBI Taxonomy" id="587753"/>
</organismHost>
<protein>
    <submittedName>
        <fullName evidence="1">Uncharacterized protein</fullName>
    </submittedName>
</protein>
<name>B3FJ31_BP201</name>
<dbReference type="KEGG" id="vg:6372608"/>
<keyword evidence="2" id="KW-1185">Reference proteome</keyword>
<accession>B3FJ31</accession>